<protein>
    <recommendedName>
        <fullName evidence="3">DNA-binding protein</fullName>
    </recommendedName>
</protein>
<dbReference type="EMBL" id="ABVR01000031">
    <property type="protein sequence ID" value="EEG91399.1"/>
    <property type="molecule type" value="Genomic_DNA"/>
</dbReference>
<name>C0B5A2_9FIRM</name>
<sequence length="50" mass="5627">MDSMEYITSLQAADKWNLSKRQVNALCKSRQIYGAVKKRTALDDTGGCNF</sequence>
<accession>C0B5A2</accession>
<reference evidence="1 2" key="1">
    <citation type="submission" date="2009-02" db="EMBL/GenBank/DDBJ databases">
        <authorList>
            <person name="Fulton L."/>
            <person name="Clifton S."/>
            <person name="Fulton B."/>
            <person name="Xu J."/>
            <person name="Minx P."/>
            <person name="Pepin K.H."/>
            <person name="Johnson M."/>
            <person name="Bhonagiri V."/>
            <person name="Nash W.E."/>
            <person name="Mardis E.R."/>
            <person name="Wilson R.K."/>
        </authorList>
    </citation>
    <scope>NUCLEOTIDE SEQUENCE [LARGE SCALE GENOMIC DNA]</scope>
    <source>
        <strain evidence="1 2">ATCC 27758</strain>
    </source>
</reference>
<evidence type="ECO:0000313" key="2">
    <source>
        <dbReference type="Proteomes" id="UP000003793"/>
    </source>
</evidence>
<reference evidence="1 2" key="2">
    <citation type="submission" date="2009-03" db="EMBL/GenBank/DDBJ databases">
        <title>Draft genome sequence of Coprococcus comes (ATCC 27758).</title>
        <authorList>
            <person name="Sudarsanam P."/>
            <person name="Ley R."/>
            <person name="Guruge J."/>
            <person name="Turnbaugh P.J."/>
            <person name="Mahowald M."/>
            <person name="Liep D."/>
            <person name="Gordon J."/>
        </authorList>
    </citation>
    <scope>NUCLEOTIDE SEQUENCE [LARGE SCALE GENOMIC DNA]</scope>
    <source>
        <strain evidence="1 2">ATCC 27758</strain>
    </source>
</reference>
<evidence type="ECO:0000313" key="1">
    <source>
        <dbReference type="EMBL" id="EEG91399.1"/>
    </source>
</evidence>
<evidence type="ECO:0008006" key="3">
    <source>
        <dbReference type="Google" id="ProtNLM"/>
    </source>
</evidence>
<gene>
    <name evidence="1" type="ORF">COPCOM_00323</name>
</gene>
<organism evidence="1 2">
    <name type="scientific">Coprococcus comes ATCC 27758</name>
    <dbReference type="NCBI Taxonomy" id="470146"/>
    <lineage>
        <taxon>Bacteria</taxon>
        <taxon>Bacillati</taxon>
        <taxon>Bacillota</taxon>
        <taxon>Clostridia</taxon>
        <taxon>Lachnospirales</taxon>
        <taxon>Lachnospiraceae</taxon>
        <taxon>Coprococcus</taxon>
    </lineage>
</organism>
<dbReference type="Proteomes" id="UP000003793">
    <property type="component" value="Unassembled WGS sequence"/>
</dbReference>
<dbReference type="AlphaFoldDB" id="C0B5A2"/>
<comment type="caution">
    <text evidence="1">The sequence shown here is derived from an EMBL/GenBank/DDBJ whole genome shotgun (WGS) entry which is preliminary data.</text>
</comment>
<dbReference type="HOGENOM" id="CLU_3116788_0_0_9"/>
<proteinExistence type="predicted"/>